<dbReference type="Proteomes" id="UP001260072">
    <property type="component" value="Unassembled WGS sequence"/>
</dbReference>
<dbReference type="PANTHER" id="PTHR48090">
    <property type="entry name" value="UNDECAPRENYL-PHOSPHATE 4-DEOXY-4-FORMAMIDO-L-ARABINOSE TRANSFERASE-RELATED"/>
    <property type="match status" value="1"/>
</dbReference>
<organism evidence="3 4">
    <name type="scientific">Agromyces indicus</name>
    <dbReference type="NCBI Taxonomy" id="758919"/>
    <lineage>
        <taxon>Bacteria</taxon>
        <taxon>Bacillati</taxon>
        <taxon>Actinomycetota</taxon>
        <taxon>Actinomycetes</taxon>
        <taxon>Micrococcales</taxon>
        <taxon>Microbacteriaceae</taxon>
        <taxon>Agromyces</taxon>
    </lineage>
</organism>
<feature type="domain" description="Glycosyltransferase 2-like" evidence="2">
    <location>
        <begin position="8"/>
        <end position="140"/>
    </location>
</feature>
<dbReference type="SUPFAM" id="SSF53448">
    <property type="entry name" value="Nucleotide-diphospho-sugar transferases"/>
    <property type="match status" value="1"/>
</dbReference>
<keyword evidence="4" id="KW-1185">Reference proteome</keyword>
<dbReference type="Pfam" id="PF00535">
    <property type="entry name" value="Glycos_transf_2"/>
    <property type="match status" value="1"/>
</dbReference>
<dbReference type="Gene3D" id="3.90.550.10">
    <property type="entry name" value="Spore Coat Polysaccharide Biosynthesis Protein SpsA, Chain A"/>
    <property type="match status" value="1"/>
</dbReference>
<comment type="similarity">
    <text evidence="1">Belongs to the glycosyltransferase 2 family.</text>
</comment>
<dbReference type="RefSeq" id="WP_310520193.1">
    <property type="nucleotide sequence ID" value="NZ_BAABBS010000003.1"/>
</dbReference>
<comment type="caution">
    <text evidence="3">The sequence shown here is derived from an EMBL/GenBank/DDBJ whole genome shotgun (WGS) entry which is preliminary data.</text>
</comment>
<dbReference type="InterPro" id="IPR029044">
    <property type="entry name" value="Nucleotide-diphossugar_trans"/>
</dbReference>
<dbReference type="InterPro" id="IPR001173">
    <property type="entry name" value="Glyco_trans_2-like"/>
</dbReference>
<accession>A0ABU1FJL6</accession>
<evidence type="ECO:0000313" key="4">
    <source>
        <dbReference type="Proteomes" id="UP001260072"/>
    </source>
</evidence>
<proteinExistence type="inferred from homology"/>
<reference evidence="4" key="1">
    <citation type="submission" date="2023-07" db="EMBL/GenBank/DDBJ databases">
        <title>Description of three actinobacteria isolated from air of manufacturing shop in a pharmaceutical factory.</title>
        <authorList>
            <person name="Zhang D.-F."/>
        </authorList>
    </citation>
    <scope>NUCLEOTIDE SEQUENCE [LARGE SCALE GENOMIC DNA]</scope>
    <source>
        <strain evidence="4">CCTCC AB 2011122</strain>
    </source>
</reference>
<evidence type="ECO:0000256" key="1">
    <source>
        <dbReference type="ARBA" id="ARBA00006739"/>
    </source>
</evidence>
<sequence length="254" mass="27688">MDLDHLAVVMPAYNEAEGLPEFLRELHAALSPSAGRLDLVVVDDRSTDATVPVLRELADDLPGLTVIEAEANRGHGPTALAAYRAGLALRPDLIVHVDGDGQFHGIDLARAVRAAVATRADVVHGVRRGREDPWFRRVLTGIVGVVVGFAAGRRVPDVNTPLRVYRPGPLAELLELVPENALVPHVHFSLAEARRGFRVRYLEVASLPRRGSNPTGTMWGVDRPPLLPPQRLRRFALEAAAELWRVSLRPRAAG</sequence>
<evidence type="ECO:0000313" key="3">
    <source>
        <dbReference type="EMBL" id="MDR5691586.1"/>
    </source>
</evidence>
<name>A0ABU1FJL6_9MICO</name>
<dbReference type="InterPro" id="IPR050256">
    <property type="entry name" value="Glycosyltransferase_2"/>
</dbReference>
<dbReference type="EMBL" id="JAVKGS010000001">
    <property type="protein sequence ID" value="MDR5691586.1"/>
    <property type="molecule type" value="Genomic_DNA"/>
</dbReference>
<dbReference type="CDD" id="cd04179">
    <property type="entry name" value="DPM_DPG-synthase_like"/>
    <property type="match status" value="1"/>
</dbReference>
<evidence type="ECO:0000259" key="2">
    <source>
        <dbReference type="Pfam" id="PF00535"/>
    </source>
</evidence>
<protein>
    <submittedName>
        <fullName evidence="3">Glycosyltransferase family 2 protein</fullName>
    </submittedName>
</protein>
<gene>
    <name evidence="3" type="ORF">RH861_05850</name>
</gene>